<evidence type="ECO:0000256" key="1">
    <source>
        <dbReference type="ARBA" id="ARBA00022723"/>
    </source>
</evidence>
<name>A0A8H4V7B3_9HYPO</name>
<dbReference type="Gene3D" id="2.170.270.10">
    <property type="entry name" value="SET domain"/>
    <property type="match status" value="1"/>
</dbReference>
<organism evidence="7 8">
    <name type="scientific">Ophiocordyceps sinensis</name>
    <dbReference type="NCBI Taxonomy" id="72228"/>
    <lineage>
        <taxon>Eukaryota</taxon>
        <taxon>Fungi</taxon>
        <taxon>Dikarya</taxon>
        <taxon>Ascomycota</taxon>
        <taxon>Pezizomycotina</taxon>
        <taxon>Sordariomycetes</taxon>
        <taxon>Hypocreomycetidae</taxon>
        <taxon>Hypocreales</taxon>
        <taxon>Ophiocordycipitaceae</taxon>
        <taxon>Ophiocordyceps</taxon>
    </lineage>
</organism>
<evidence type="ECO:0000313" key="8">
    <source>
        <dbReference type="Proteomes" id="UP000557566"/>
    </source>
</evidence>
<dbReference type="PROSITE" id="PS50865">
    <property type="entry name" value="ZF_MYND_2"/>
    <property type="match status" value="1"/>
</dbReference>
<evidence type="ECO:0000256" key="2">
    <source>
        <dbReference type="ARBA" id="ARBA00022771"/>
    </source>
</evidence>
<evidence type="ECO:0000256" key="3">
    <source>
        <dbReference type="ARBA" id="ARBA00022833"/>
    </source>
</evidence>
<feature type="domain" description="MYND-type" evidence="6">
    <location>
        <begin position="55"/>
        <end position="93"/>
    </location>
</feature>
<dbReference type="SUPFAM" id="SSF144232">
    <property type="entry name" value="HIT/MYND zinc finger-like"/>
    <property type="match status" value="1"/>
</dbReference>
<dbReference type="Gene3D" id="1.10.220.160">
    <property type="match status" value="1"/>
</dbReference>
<keyword evidence="1" id="KW-0479">Metal-binding</keyword>
<gene>
    <name evidence="7" type="ORF">G6O67_002522</name>
</gene>
<dbReference type="EMBL" id="JAAVMX010000003">
    <property type="protein sequence ID" value="KAF4510647.1"/>
    <property type="molecule type" value="Genomic_DNA"/>
</dbReference>
<dbReference type="Proteomes" id="UP000557566">
    <property type="component" value="Unassembled WGS sequence"/>
</dbReference>
<dbReference type="SMART" id="SM00317">
    <property type="entry name" value="SET"/>
    <property type="match status" value="1"/>
</dbReference>
<reference evidence="7 8" key="1">
    <citation type="journal article" date="2020" name="Genome Biol. Evol.">
        <title>A new high-quality draft genome assembly of the Chinese cordyceps Ophiocordyceps sinensis.</title>
        <authorList>
            <person name="Shu R."/>
            <person name="Zhang J."/>
            <person name="Meng Q."/>
            <person name="Zhang H."/>
            <person name="Zhou G."/>
            <person name="Li M."/>
            <person name="Wu P."/>
            <person name="Zhao Y."/>
            <person name="Chen C."/>
            <person name="Qin Q."/>
        </authorList>
    </citation>
    <scope>NUCLEOTIDE SEQUENCE [LARGE SCALE GENOMIC DNA]</scope>
    <source>
        <strain evidence="7 8">IOZ07</strain>
    </source>
</reference>
<proteinExistence type="predicted"/>
<comment type="caution">
    <text evidence="7">The sequence shown here is derived from an EMBL/GenBank/DDBJ whole genome shotgun (WGS) entry which is preliminary data.</text>
</comment>
<evidence type="ECO:0000313" key="7">
    <source>
        <dbReference type="EMBL" id="KAF4510647.1"/>
    </source>
</evidence>
<keyword evidence="8" id="KW-1185">Reference proteome</keyword>
<dbReference type="InterPro" id="IPR050869">
    <property type="entry name" value="H3K4_H4K5_MeTrfase"/>
</dbReference>
<dbReference type="GO" id="GO:0005634">
    <property type="term" value="C:nucleus"/>
    <property type="evidence" value="ECO:0007669"/>
    <property type="project" value="TreeGrafter"/>
</dbReference>
<dbReference type="InterPro" id="IPR001214">
    <property type="entry name" value="SET_dom"/>
</dbReference>
<dbReference type="Pfam" id="PF01753">
    <property type="entry name" value="zf-MYND"/>
    <property type="match status" value="1"/>
</dbReference>
<dbReference type="PROSITE" id="PS50280">
    <property type="entry name" value="SET"/>
    <property type="match status" value="1"/>
</dbReference>
<dbReference type="SUPFAM" id="SSF82199">
    <property type="entry name" value="SET domain"/>
    <property type="match status" value="1"/>
</dbReference>
<dbReference type="InterPro" id="IPR046341">
    <property type="entry name" value="SET_dom_sf"/>
</dbReference>
<evidence type="ECO:0008006" key="9">
    <source>
        <dbReference type="Google" id="ProtNLM"/>
    </source>
</evidence>
<dbReference type="PANTHER" id="PTHR12197:SF251">
    <property type="entry name" value="EG:BACR7C10.4 PROTEIN"/>
    <property type="match status" value="1"/>
</dbReference>
<protein>
    <recommendedName>
        <fullName evidence="9">Suppressor of anucleate metulae protein B</fullName>
    </recommendedName>
</protein>
<dbReference type="Gene3D" id="6.10.140.2220">
    <property type="match status" value="1"/>
</dbReference>
<evidence type="ECO:0000256" key="4">
    <source>
        <dbReference type="PROSITE-ProRule" id="PRU00134"/>
    </source>
</evidence>
<keyword evidence="2 4" id="KW-0863">Zinc-finger</keyword>
<accession>A0A8H4V7B3</accession>
<evidence type="ECO:0000259" key="6">
    <source>
        <dbReference type="PROSITE" id="PS50865"/>
    </source>
</evidence>
<dbReference type="Pfam" id="PF00856">
    <property type="entry name" value="SET"/>
    <property type="match status" value="1"/>
</dbReference>
<dbReference type="AlphaFoldDB" id="A0A8H4V7B3"/>
<dbReference type="InterPro" id="IPR002893">
    <property type="entry name" value="Znf_MYND"/>
</dbReference>
<dbReference type="GO" id="GO:0008270">
    <property type="term" value="F:zinc ion binding"/>
    <property type="evidence" value="ECO:0007669"/>
    <property type="project" value="UniProtKB-KW"/>
</dbReference>
<keyword evidence="3" id="KW-0862">Zinc</keyword>
<evidence type="ECO:0000259" key="5">
    <source>
        <dbReference type="PROSITE" id="PS50280"/>
    </source>
</evidence>
<dbReference type="PANTHER" id="PTHR12197">
    <property type="entry name" value="HISTONE-LYSINE N-METHYLTRANSFERASE SMYD"/>
    <property type="match status" value="1"/>
</dbReference>
<sequence length="556" mass="60046">MATPTVPASLQVRSSDSAKGRSLHATRAFSPGQTVHAFAAPSLALASTTHLARVCSHCLRPCDARACSRCRAAFYCGPDCQRAAWAAVHARECKALRRPRGADAPSPPAAAARLPTPVRALVQALLVDGVERALGSLEGHVPRRRRGPGPDGADAWRDLRIMATAGCAFAGKEGTENDIDKAVELLCKIQTNAFHRYDADLGQVGIFLEPTLAMANHSCVPNAIVQFIGRKAILTAERPIKAGDEIEISYTDYTYPLVKRQQALAPYCFECSCPRCKDDLNVYQVCAASPRSLVPHDLSLVPDAYTRLSSHPAVNDAATQALAKALGESATTSTETRTLTSHDSLRERHEMLLAQYRDCAGLVAADLWAVTPVPQLLTEISIYYAEQGEFAFALAVACFIATACDAHRYAAYFHPVRAKNVLIIAKLLAHTAEGTAAPSRAVDSINTRAGPDQRIRETLRDIDQVSLCQMLLTMVLRSAPAGHAHEWDVAAPAREMLQDIGQLPGREKELSLIMAWMQDPAGEECRAFFDYAVVQQVDALAGLGRDVLQTNFGTGA</sequence>
<feature type="domain" description="SET" evidence="5">
    <location>
        <begin position="8"/>
        <end position="251"/>
    </location>
</feature>
<dbReference type="OrthoDB" id="265717at2759"/>